<keyword evidence="1" id="KW-0812">Transmembrane</keyword>
<dbReference type="RefSeq" id="WP_173568460.1">
    <property type="nucleotide sequence ID" value="NZ_WOSY01000001.1"/>
</dbReference>
<evidence type="ECO:0000313" key="3">
    <source>
        <dbReference type="Proteomes" id="UP000631653"/>
    </source>
</evidence>
<feature type="transmembrane region" description="Helical" evidence="1">
    <location>
        <begin position="117"/>
        <end position="140"/>
    </location>
</feature>
<organism evidence="2 3">
    <name type="scientific">Acetobacter conturbans</name>
    <dbReference type="NCBI Taxonomy" id="1737472"/>
    <lineage>
        <taxon>Bacteria</taxon>
        <taxon>Pseudomonadati</taxon>
        <taxon>Pseudomonadota</taxon>
        <taxon>Alphaproteobacteria</taxon>
        <taxon>Acetobacterales</taxon>
        <taxon>Acetobacteraceae</taxon>
        <taxon>Acetobacter</taxon>
    </lineage>
</organism>
<name>A0ABX0JWC6_9PROT</name>
<keyword evidence="1" id="KW-1133">Transmembrane helix</keyword>
<dbReference type="Proteomes" id="UP000631653">
    <property type="component" value="Unassembled WGS sequence"/>
</dbReference>
<accession>A0ABX0JWC6</accession>
<keyword evidence="1" id="KW-0472">Membrane</keyword>
<comment type="caution">
    <text evidence="2">The sequence shown here is derived from an EMBL/GenBank/DDBJ whole genome shotgun (WGS) entry which is preliminary data.</text>
</comment>
<evidence type="ECO:0000256" key="1">
    <source>
        <dbReference type="SAM" id="Phobius"/>
    </source>
</evidence>
<feature type="transmembrane region" description="Helical" evidence="1">
    <location>
        <begin position="351"/>
        <end position="370"/>
    </location>
</feature>
<protein>
    <submittedName>
        <fullName evidence="2">Uncharacterized protein</fullName>
    </submittedName>
</protein>
<feature type="transmembrane region" description="Helical" evidence="1">
    <location>
        <begin position="76"/>
        <end position="97"/>
    </location>
</feature>
<proteinExistence type="predicted"/>
<feature type="transmembrane region" description="Helical" evidence="1">
    <location>
        <begin position="46"/>
        <end position="69"/>
    </location>
</feature>
<feature type="transmembrane region" description="Helical" evidence="1">
    <location>
        <begin position="408"/>
        <end position="426"/>
    </location>
</feature>
<sequence>MIARFFLPYGCFLSRAAYAIQQSLTNLGIRLTPPDHLPGIAVTPDLYLVMGLLTLCAVCEAWLFMFAVLALRRPVVLCFGAGFLLMPGLLALSGVAGPVNPQPAEIVLGNGAIDIPGYATLAVMAFAGGWSLTVLAADVLKLTQKSFDLFKHVWIAMGLSAGLFFIASVSAESIRADYQETQNTVRQSSGWLMQQLVHYSDWCEKEGRMHQASCVWASRTHEVLLEQSQSDLRYFVTFSPETLAGYYGSFRRDATPDTEAAIRREIGEYNTRLCPVVALGGDMQQYTISEKCEAPPAGFCGYAFKYGGTDDPDRLLRPVAVATECVFPTLLTLRDHAASIQRSTSSNEFKMAFYLAVAFLSGIKLAGSTFKSLSIDKTKAPDAGWLFLAICRSATCLRGKTPLAGRDIVMLIFCILPFIFTVFFLFKPLVFLGLPPLPH</sequence>
<gene>
    <name evidence="2" type="ORF">GOB81_00725</name>
</gene>
<keyword evidence="3" id="KW-1185">Reference proteome</keyword>
<dbReference type="EMBL" id="WOSY01000001">
    <property type="protein sequence ID" value="NHN87162.1"/>
    <property type="molecule type" value="Genomic_DNA"/>
</dbReference>
<reference evidence="2 3" key="1">
    <citation type="journal article" date="2020" name="Int. J. Syst. Evol. Microbiol.">
        <title>Novel acetic acid bacteria from cider fermentations: Acetobacter conturbans sp. nov. and Acetobacter fallax sp. nov.</title>
        <authorList>
            <person name="Sombolestani A.S."/>
            <person name="Cleenwerck I."/>
            <person name="Cnockaert M."/>
            <person name="Borremans W."/>
            <person name="Wieme A.D."/>
            <person name="De Vuyst L."/>
            <person name="Vandamme P."/>
        </authorList>
    </citation>
    <scope>NUCLEOTIDE SEQUENCE [LARGE SCALE GENOMIC DNA]</scope>
    <source>
        <strain evidence="2 3">LMG 1627</strain>
    </source>
</reference>
<evidence type="ECO:0000313" key="2">
    <source>
        <dbReference type="EMBL" id="NHN87162.1"/>
    </source>
</evidence>
<feature type="transmembrane region" description="Helical" evidence="1">
    <location>
        <begin position="152"/>
        <end position="171"/>
    </location>
</feature>